<dbReference type="AlphaFoldDB" id="A0A9W6WZZ7"/>
<reference evidence="2" key="1">
    <citation type="submission" date="2023-04" db="EMBL/GenBank/DDBJ databases">
        <title>Phytophthora fragariaefolia NBRC 109709.</title>
        <authorList>
            <person name="Ichikawa N."/>
            <person name="Sato H."/>
            <person name="Tonouchi N."/>
        </authorList>
    </citation>
    <scope>NUCLEOTIDE SEQUENCE</scope>
    <source>
        <strain evidence="2">NBRC 109709</strain>
    </source>
</reference>
<feature type="region of interest" description="Disordered" evidence="1">
    <location>
        <begin position="68"/>
        <end position="89"/>
    </location>
</feature>
<feature type="compositionally biased region" description="Basic and acidic residues" evidence="1">
    <location>
        <begin position="210"/>
        <end position="241"/>
    </location>
</feature>
<evidence type="ECO:0000313" key="3">
    <source>
        <dbReference type="Proteomes" id="UP001165121"/>
    </source>
</evidence>
<organism evidence="2 3">
    <name type="scientific">Phytophthora fragariaefolia</name>
    <dbReference type="NCBI Taxonomy" id="1490495"/>
    <lineage>
        <taxon>Eukaryota</taxon>
        <taxon>Sar</taxon>
        <taxon>Stramenopiles</taxon>
        <taxon>Oomycota</taxon>
        <taxon>Peronosporomycetes</taxon>
        <taxon>Peronosporales</taxon>
        <taxon>Peronosporaceae</taxon>
        <taxon>Phytophthora</taxon>
    </lineage>
</organism>
<dbReference type="EMBL" id="BSXT01000337">
    <property type="protein sequence ID" value="GMF24776.1"/>
    <property type="molecule type" value="Genomic_DNA"/>
</dbReference>
<feature type="compositionally biased region" description="Acidic residues" evidence="1">
    <location>
        <begin position="127"/>
        <end position="137"/>
    </location>
</feature>
<feature type="compositionally biased region" description="Acidic residues" evidence="1">
    <location>
        <begin position="70"/>
        <end position="87"/>
    </location>
</feature>
<comment type="caution">
    <text evidence="2">The sequence shown here is derived from an EMBL/GenBank/DDBJ whole genome shotgun (WGS) entry which is preliminary data.</text>
</comment>
<dbReference type="OrthoDB" id="126668at2759"/>
<feature type="compositionally biased region" description="Acidic residues" evidence="1">
    <location>
        <begin position="157"/>
        <end position="191"/>
    </location>
</feature>
<accession>A0A9W6WZZ7</accession>
<feature type="compositionally biased region" description="Acidic residues" evidence="1">
    <location>
        <begin position="242"/>
        <end position="266"/>
    </location>
</feature>
<evidence type="ECO:0000256" key="1">
    <source>
        <dbReference type="SAM" id="MobiDB-lite"/>
    </source>
</evidence>
<name>A0A9W6WZZ7_9STRA</name>
<sequence length="929" mass="103777">MADTREPERKRQRLAAPDALVLGADSPAKWDFLAPWCEELKGQLVSISGERIRVLGPRSKREKPIRFHWEEEEEEEEEKADPEEEEREIERAVWRTREAVELLSLVAAVDRRAFDMLMTEQCGLRLDDDESEEEEEEFKPMLPGEDTGVVFFLDRGESDEEEEGEDADEEHSEEEASANDLGGDQEDEEATGEAGGQGSASAVSGGNAGDGRREEEADPNGRGDRENAAGRGHFENDREANGEDYDAVASEGDQDGDEDDDLEEHDDVLVLPPDVLKGERRRERETFIEPHFDFISLRGVRVGPEARESPFAMWEKLFLADSPQYQPSAEYKNAKATLLDMVLAGRTQRPQIKGPLEIPISLEFSIWAKSADELASNLMELSTFIKALEHRSQKLNTTTSAKEARECASNFVYLLTQLSMTLSHQDKRTRLFVERLLEVLGSGVPVRELHLYLSDQAKNDAVGITDREITAMLLSGMLIQPLTPNQKLIPSYTNLTIDCADSAFWKFEALCSALATSRAPISKLTLPGACGTIKDDLRGKYWKLVAQTLFHARSSNRGFFSSVRGLSLPDAALTLDDLAEITTALQEKEDEEKIAKQWDICQKRWLLREGTLVHFTEIDEQDRVLVTGDPVALLCDSLVEIVKDNADSITDDGVESEWLNVIIPTYGKCCVSRGSIVTVPSEGSNIPAKSIGKPLTSLSLSFRSDAEGVPGLIKQIGWSLEKLSLSFHREVDVNAMVPTLLHSCPKMTKLSLCESYIDLDMFSSTYENMSGEEAPVIHSLEFQDFYGIGDGEGRLFMKRLGDPTTRLAKHLRELSLLAEEYAEPLQHPTLSELWLALGNNTTLEKIEVMISRTMWSAILKRRLRQFHGQVLPPRPLPLSSKLAFLSVCRPETGSATNASSASQHFDQRVLSLILEFSATRVVRSVKIWS</sequence>
<dbReference type="Proteomes" id="UP001165121">
    <property type="component" value="Unassembled WGS sequence"/>
</dbReference>
<gene>
    <name evidence="2" type="ORF">Pfra01_000425600</name>
</gene>
<evidence type="ECO:0000313" key="2">
    <source>
        <dbReference type="EMBL" id="GMF24776.1"/>
    </source>
</evidence>
<feature type="region of interest" description="Disordered" evidence="1">
    <location>
        <begin position="124"/>
        <end position="267"/>
    </location>
</feature>
<keyword evidence="3" id="KW-1185">Reference proteome</keyword>
<proteinExistence type="predicted"/>
<protein>
    <submittedName>
        <fullName evidence="2">Unnamed protein product</fullName>
    </submittedName>
</protein>